<dbReference type="CDD" id="cd01166">
    <property type="entry name" value="KdgK"/>
    <property type="match status" value="1"/>
</dbReference>
<name>A0A916ZIQ9_9HYPH</name>
<reference evidence="5" key="1">
    <citation type="journal article" date="2014" name="Int. J. Syst. Evol. Microbiol.">
        <title>Complete genome sequence of Corynebacterium casei LMG S-19264T (=DSM 44701T), isolated from a smear-ripened cheese.</title>
        <authorList>
            <consortium name="US DOE Joint Genome Institute (JGI-PGF)"/>
            <person name="Walter F."/>
            <person name="Albersmeier A."/>
            <person name="Kalinowski J."/>
            <person name="Ruckert C."/>
        </authorList>
    </citation>
    <scope>NUCLEOTIDE SEQUENCE</scope>
    <source>
        <strain evidence="5">CGMCC 1.15367</strain>
    </source>
</reference>
<dbReference type="PROSITE" id="PS00584">
    <property type="entry name" value="PFKB_KINASES_2"/>
    <property type="match status" value="1"/>
</dbReference>
<dbReference type="GO" id="GO:0008673">
    <property type="term" value="F:2-dehydro-3-deoxygluconokinase activity"/>
    <property type="evidence" value="ECO:0007669"/>
    <property type="project" value="TreeGrafter"/>
</dbReference>
<dbReference type="InterPro" id="IPR029056">
    <property type="entry name" value="Ribokinase-like"/>
</dbReference>
<dbReference type="InterPro" id="IPR050306">
    <property type="entry name" value="PfkB_Carbo_kinase"/>
</dbReference>
<dbReference type="GO" id="GO:0042840">
    <property type="term" value="P:D-glucuronate catabolic process"/>
    <property type="evidence" value="ECO:0007669"/>
    <property type="project" value="TreeGrafter"/>
</dbReference>
<keyword evidence="3" id="KW-0418">Kinase</keyword>
<dbReference type="Proteomes" id="UP000644699">
    <property type="component" value="Unassembled WGS sequence"/>
</dbReference>
<evidence type="ECO:0000256" key="1">
    <source>
        <dbReference type="ARBA" id="ARBA00010688"/>
    </source>
</evidence>
<feature type="domain" description="Carbohydrate kinase PfkB" evidence="4">
    <location>
        <begin position="18"/>
        <end position="307"/>
    </location>
</feature>
<dbReference type="SUPFAM" id="SSF53613">
    <property type="entry name" value="Ribokinase-like"/>
    <property type="match status" value="1"/>
</dbReference>
<dbReference type="GO" id="GO:0019698">
    <property type="term" value="P:D-galacturonate catabolic process"/>
    <property type="evidence" value="ECO:0007669"/>
    <property type="project" value="TreeGrafter"/>
</dbReference>
<evidence type="ECO:0000256" key="3">
    <source>
        <dbReference type="ARBA" id="ARBA00022777"/>
    </source>
</evidence>
<evidence type="ECO:0000259" key="4">
    <source>
        <dbReference type="Pfam" id="PF00294"/>
    </source>
</evidence>
<dbReference type="RefSeq" id="WP_244639402.1">
    <property type="nucleotide sequence ID" value="NZ_BMIQ01000002.1"/>
</dbReference>
<dbReference type="GO" id="GO:0006974">
    <property type="term" value="P:DNA damage response"/>
    <property type="evidence" value="ECO:0007669"/>
    <property type="project" value="TreeGrafter"/>
</dbReference>
<protein>
    <submittedName>
        <fullName evidence="5">2-dehydro-3-deoxygluconokinase</fullName>
    </submittedName>
</protein>
<dbReference type="PANTHER" id="PTHR43085">
    <property type="entry name" value="HEXOKINASE FAMILY MEMBER"/>
    <property type="match status" value="1"/>
</dbReference>
<comment type="caution">
    <text evidence="5">The sequence shown here is derived from an EMBL/GenBank/DDBJ whole genome shotgun (WGS) entry which is preliminary data.</text>
</comment>
<accession>A0A916ZIQ9</accession>
<dbReference type="Pfam" id="PF00294">
    <property type="entry name" value="PfkB"/>
    <property type="match status" value="1"/>
</dbReference>
<comment type="similarity">
    <text evidence="1">Belongs to the carbohydrate kinase PfkB family.</text>
</comment>
<dbReference type="InterPro" id="IPR002173">
    <property type="entry name" value="Carboh/pur_kinase_PfkB_CS"/>
</dbReference>
<keyword evidence="6" id="KW-1185">Reference proteome</keyword>
<gene>
    <name evidence="5" type="primary">kdgK</name>
    <name evidence="5" type="ORF">GCM10011390_18500</name>
</gene>
<proteinExistence type="inferred from homology"/>
<keyword evidence="2" id="KW-0808">Transferase</keyword>
<sequence>MAEAGFMAMRGSGAGGRVLAIGECMIELALGADGLYRKGFAGDTFNTAWYLRRLLPAAFDVAYLSGVGDDAESQAMLAFMAGAGIDTGFVRRVPRRMPGLYMIRLDGAERSFTYWRDTSAAKELAADPAHLEAAIDAADALYFSGITLAILSPAHREALLARLGRAKADGRIVAFDPNIRPRLWADKAEMCAAIEAGARAASLSLPSFADEAEAFGDASPEETAERYLALGAAEVVVKDGGGPALVAAGRTRLAVAARQVEDAVDTTGAGDSFSAAYLAARLCGREPADAARSAHGLAGEVVRHRGALVEGIETIAAIV</sequence>
<evidence type="ECO:0000313" key="5">
    <source>
        <dbReference type="EMBL" id="GGE00007.1"/>
    </source>
</evidence>
<dbReference type="InterPro" id="IPR011611">
    <property type="entry name" value="PfkB_dom"/>
</dbReference>
<dbReference type="Gene3D" id="3.40.1190.20">
    <property type="match status" value="1"/>
</dbReference>
<dbReference type="PANTHER" id="PTHR43085:SF15">
    <property type="entry name" value="2-DEHYDRO-3-DEOXYGLUCONOKINASE"/>
    <property type="match status" value="1"/>
</dbReference>
<reference evidence="5" key="2">
    <citation type="submission" date="2020-09" db="EMBL/GenBank/DDBJ databases">
        <authorList>
            <person name="Sun Q."/>
            <person name="Zhou Y."/>
        </authorList>
    </citation>
    <scope>NUCLEOTIDE SEQUENCE</scope>
    <source>
        <strain evidence="5">CGMCC 1.15367</strain>
    </source>
</reference>
<evidence type="ECO:0000256" key="2">
    <source>
        <dbReference type="ARBA" id="ARBA00022679"/>
    </source>
</evidence>
<organism evidence="5 6">
    <name type="scientific">Aureimonas endophytica</name>
    <dbReference type="NCBI Taxonomy" id="2027858"/>
    <lineage>
        <taxon>Bacteria</taxon>
        <taxon>Pseudomonadati</taxon>
        <taxon>Pseudomonadota</taxon>
        <taxon>Alphaproteobacteria</taxon>
        <taxon>Hyphomicrobiales</taxon>
        <taxon>Aurantimonadaceae</taxon>
        <taxon>Aureimonas</taxon>
    </lineage>
</organism>
<dbReference type="AlphaFoldDB" id="A0A916ZIQ9"/>
<dbReference type="EMBL" id="BMIQ01000002">
    <property type="protein sequence ID" value="GGE00007.1"/>
    <property type="molecule type" value="Genomic_DNA"/>
</dbReference>
<evidence type="ECO:0000313" key="6">
    <source>
        <dbReference type="Proteomes" id="UP000644699"/>
    </source>
</evidence>
<dbReference type="GO" id="GO:0005829">
    <property type="term" value="C:cytosol"/>
    <property type="evidence" value="ECO:0007669"/>
    <property type="project" value="TreeGrafter"/>
</dbReference>